<evidence type="ECO:0000313" key="2">
    <source>
        <dbReference type="EMBL" id="RPD42062.1"/>
    </source>
</evidence>
<proteinExistence type="predicted"/>
<dbReference type="EMBL" id="RMBX01000003">
    <property type="protein sequence ID" value="RPD42062.1"/>
    <property type="molecule type" value="Genomic_DNA"/>
</dbReference>
<feature type="domain" description="DUF4397" evidence="1">
    <location>
        <begin position="119"/>
        <end position="199"/>
    </location>
</feature>
<sequence>MAFLIAAILLQVSCRKEAVIAGNGTEAYVNFYNASEVLRQGNFDLPVPVGGITKFGLSEQNMIYVNDSIPRPPLFGFHTNNSWPAFAIGNDDMRQYPSYSSGSISIVDDIGRAENNVYWMPLASGFYRFIYTAVYKNYLVREGVQLEPKTYTTQYLTEDPASDSAYRVVSMPAYPYAAAGKVRLQVVHLSPDAGTVDVYRMDKDGNRQGNAIVRDLAFGNHNEYADIDTTGASATYGNLVFGFYKAGTANKLYSVGVPATSKASFITVIQGFANATARRIIVNANGYTTVTWQVTPDLRVNVRRVS</sequence>
<dbReference type="InterPro" id="IPR025510">
    <property type="entry name" value="DUF4397"/>
</dbReference>
<dbReference type="Pfam" id="PF14344">
    <property type="entry name" value="DUF4397"/>
    <property type="match status" value="1"/>
</dbReference>
<dbReference type="AlphaFoldDB" id="A0A3N4MDN3"/>
<evidence type="ECO:0000259" key="1">
    <source>
        <dbReference type="Pfam" id="PF14344"/>
    </source>
</evidence>
<dbReference type="RefSeq" id="WP_120515037.1">
    <property type="nucleotide sequence ID" value="NZ_QXZY01000002.1"/>
</dbReference>
<dbReference type="Proteomes" id="UP000279089">
    <property type="component" value="Unassembled WGS sequence"/>
</dbReference>
<comment type="caution">
    <text evidence="2">The sequence shown here is derived from an EMBL/GenBank/DDBJ whole genome shotgun (WGS) entry which is preliminary data.</text>
</comment>
<reference evidence="3" key="1">
    <citation type="submission" date="2018-11" db="EMBL/GenBank/DDBJ databases">
        <title>Chitinophaga lutea sp.nov., isolate from arsenic contaminated soil.</title>
        <authorList>
            <person name="Zong Y."/>
        </authorList>
    </citation>
    <scope>NUCLEOTIDE SEQUENCE [LARGE SCALE GENOMIC DNA]</scope>
    <source>
        <strain evidence="3">YLT18</strain>
    </source>
</reference>
<gene>
    <name evidence="2" type="ORF">EG028_07885</name>
</gene>
<dbReference type="OrthoDB" id="9792011at2"/>
<keyword evidence="3" id="KW-1185">Reference proteome</keyword>
<accession>A0A3N4MDN3</accession>
<name>A0A3N4MDN3_9BACT</name>
<organism evidence="2 3">
    <name type="scientific">Chitinophaga barathri</name>
    <dbReference type="NCBI Taxonomy" id="1647451"/>
    <lineage>
        <taxon>Bacteria</taxon>
        <taxon>Pseudomonadati</taxon>
        <taxon>Bacteroidota</taxon>
        <taxon>Chitinophagia</taxon>
        <taxon>Chitinophagales</taxon>
        <taxon>Chitinophagaceae</taxon>
        <taxon>Chitinophaga</taxon>
    </lineage>
</organism>
<protein>
    <submittedName>
        <fullName evidence="2">DUF4397 domain-containing protein</fullName>
    </submittedName>
</protein>
<evidence type="ECO:0000313" key="3">
    <source>
        <dbReference type="Proteomes" id="UP000279089"/>
    </source>
</evidence>